<name>A0A1M6CSP2_9FLAO</name>
<evidence type="ECO:0000313" key="2">
    <source>
        <dbReference type="Proteomes" id="UP000184225"/>
    </source>
</evidence>
<organism evidence="1 2">
    <name type="scientific">Mesonia phycicola</name>
    <dbReference type="NCBI Taxonomy" id="579105"/>
    <lineage>
        <taxon>Bacteria</taxon>
        <taxon>Pseudomonadati</taxon>
        <taxon>Bacteroidota</taxon>
        <taxon>Flavobacteriia</taxon>
        <taxon>Flavobacteriales</taxon>
        <taxon>Flavobacteriaceae</taxon>
        <taxon>Mesonia</taxon>
    </lineage>
</organism>
<accession>A0A1M6CSP2</accession>
<dbReference type="RefSeq" id="WP_073149025.1">
    <property type="nucleotide sequence ID" value="NZ_FQYY01000003.1"/>
</dbReference>
<gene>
    <name evidence="1" type="ORF">SAMN04488096_103144</name>
</gene>
<dbReference type="STRING" id="579105.SAMN04488096_103144"/>
<dbReference type="EMBL" id="FQYY01000003">
    <property type="protein sequence ID" value="SHI64105.1"/>
    <property type="molecule type" value="Genomic_DNA"/>
</dbReference>
<dbReference type="NCBIfam" id="NF047659">
    <property type="entry name" value="THC0290_0291_fam"/>
    <property type="match status" value="1"/>
</dbReference>
<proteinExistence type="predicted"/>
<dbReference type="OrthoDB" id="1142271at2"/>
<dbReference type="AlphaFoldDB" id="A0A1M6CSP2"/>
<dbReference type="Proteomes" id="UP000184225">
    <property type="component" value="Unassembled WGS sequence"/>
</dbReference>
<dbReference type="Gene3D" id="2.40.160.20">
    <property type="match status" value="1"/>
</dbReference>
<keyword evidence="2" id="KW-1185">Reference proteome</keyword>
<protein>
    <recommendedName>
        <fullName evidence="3">Glutamate dehydrogenase</fullName>
    </recommendedName>
</protein>
<evidence type="ECO:0008006" key="3">
    <source>
        <dbReference type="Google" id="ProtNLM"/>
    </source>
</evidence>
<sequence>MKTNYLILALIAIVSVNSFSYSQGFSQEIGVTLGPVAFKSDYGLRGSSETNFGNIGFGIGLLHYINFSYRADCNCYSRDTYFNDHFKVRTELDYHTTTLDHFGEFADQDTENGLKLRSMHGKAKVLEIGPSLEWYPRSITDFDSNRYSFAPYASLGIHFVSFSPEATTDLPGSLGAASNTYPAFLAPAGEDPYIDTSSGGTYAVTWSVGTRYRLNDQSDLILDARWHFYGSDFVDGLNHNNPQNEANDWMFWLNIGYVFYLNN</sequence>
<evidence type="ECO:0000313" key="1">
    <source>
        <dbReference type="EMBL" id="SHI64105.1"/>
    </source>
</evidence>
<reference evidence="1 2" key="1">
    <citation type="submission" date="2016-11" db="EMBL/GenBank/DDBJ databases">
        <authorList>
            <person name="Jaros S."/>
            <person name="Januszkiewicz K."/>
            <person name="Wedrychowicz H."/>
        </authorList>
    </citation>
    <scope>NUCLEOTIDE SEQUENCE [LARGE SCALE GENOMIC DNA]</scope>
    <source>
        <strain evidence="1 2">DSM 21425</strain>
    </source>
</reference>